<proteinExistence type="predicted"/>
<evidence type="ECO:0000313" key="2">
    <source>
        <dbReference type="WBParaSite" id="RSKR_0000489000.1"/>
    </source>
</evidence>
<evidence type="ECO:0000313" key="1">
    <source>
        <dbReference type="Proteomes" id="UP000095286"/>
    </source>
</evidence>
<accession>A0AC35TVQ8</accession>
<name>A0AC35TVQ8_9BILA</name>
<dbReference type="Proteomes" id="UP000095286">
    <property type="component" value="Unplaced"/>
</dbReference>
<organism evidence="1 2">
    <name type="scientific">Rhabditophanes sp. KR3021</name>
    <dbReference type="NCBI Taxonomy" id="114890"/>
    <lineage>
        <taxon>Eukaryota</taxon>
        <taxon>Metazoa</taxon>
        <taxon>Ecdysozoa</taxon>
        <taxon>Nematoda</taxon>
        <taxon>Chromadorea</taxon>
        <taxon>Rhabditida</taxon>
        <taxon>Tylenchina</taxon>
        <taxon>Panagrolaimomorpha</taxon>
        <taxon>Strongyloidoidea</taxon>
        <taxon>Alloionematidae</taxon>
        <taxon>Rhabditophanes</taxon>
    </lineage>
</organism>
<protein>
    <submittedName>
        <fullName evidence="2">Titin</fullName>
    </submittedName>
</protein>
<dbReference type="WBParaSite" id="RSKR_0000489000.1">
    <property type="protein sequence ID" value="RSKR_0000489000.1"/>
    <property type="gene ID" value="RSKR_0000489000"/>
</dbReference>
<sequence>MFPKNIAYAKQIQVLKTELAAASQAPVIDKEELHKINQTIAEAVQLSEKNCTNVVIKIQKETDEAIKNMLLETSNALTQAIPDAPEPPKKYESGEYVKWIEQAVAKVNVAKPAQTQEVVEKIVEKVVEKVVIKEVESERKEESAKVQDITEKVRGIKEKHSSELSIKDKECSKLRDVSKELITKNIAYAKQIQVLKTELAAASQAPLVDKEELHKINQTIAEAVQLSEKNCTNVVIKIQKETDEAIKNMLLETSNALTQAIPDAPEPPKKYESGEYVKWIQQAVAKVNVAKPTQTQEVVEKIVEKVVEKVVIKEVESGVNQKLADHNEALKATLLKMHNYLELVEKHLSSHEETDGGLQEVSYLFLKPAEAVQLSEKNCTNVVIKIQKETDEAIKNMLLETSNALTQAIPDAPEPPKKYESGEYVKWIEQAVAKVNVAKPTQTQEVVEKIVEKVVEKVVIKEVESGVNQKLVDHNEALKATLLKMHNYLELVEKHLSSHEETDGGLQEAVQLSEKNCTNVVIKIQKETDEAIKNMLLETSNALTQAIPDAPEPPKKYESGEYVKWIEQAVAKVNVAKPAQTQEVVEKIVEKVVEKVVIKEVESGVNQKLADHNEALKATLLKMHNYLELVEKHLSSHEETDGGLQEQISTLLSVSVPETIKPLEPTTRKAPSPSGSDKSVGCEWEVINE</sequence>
<reference evidence="2" key="1">
    <citation type="submission" date="2016-11" db="UniProtKB">
        <authorList>
            <consortium name="WormBaseParasite"/>
        </authorList>
    </citation>
    <scope>IDENTIFICATION</scope>
    <source>
        <strain evidence="2">KR3021</strain>
    </source>
</reference>